<accession>A0ABX5LL40</accession>
<evidence type="ECO:0000313" key="8">
    <source>
        <dbReference type="EMBL" id="PWL01851.1"/>
    </source>
</evidence>
<proteinExistence type="predicted"/>
<dbReference type="SUPFAM" id="SSF53649">
    <property type="entry name" value="Alkaline phosphatase-like"/>
    <property type="match status" value="1"/>
</dbReference>
<gene>
    <name evidence="8" type="ORF">B0H50_11016</name>
</gene>
<dbReference type="InterPro" id="IPR050448">
    <property type="entry name" value="OpgB/LTA_synthase_biosynth"/>
</dbReference>
<comment type="caution">
    <text evidence="8">The sequence shown here is derived from an EMBL/GenBank/DDBJ whole genome shotgun (WGS) entry which is preliminary data.</text>
</comment>
<evidence type="ECO:0000313" key="9">
    <source>
        <dbReference type="Proteomes" id="UP000245523"/>
    </source>
</evidence>
<organism evidence="8 9">
    <name type="scientific">Hallerella porci</name>
    <dbReference type="NCBI Taxonomy" id="1945871"/>
    <lineage>
        <taxon>Bacteria</taxon>
        <taxon>Pseudomonadati</taxon>
        <taxon>Fibrobacterota</taxon>
        <taxon>Fibrobacteria</taxon>
        <taxon>Fibrobacterales</taxon>
        <taxon>Fibrobacteraceae</taxon>
        <taxon>Hallerella</taxon>
    </lineage>
</organism>
<dbReference type="InterPro" id="IPR000917">
    <property type="entry name" value="Sulfatase_N"/>
</dbReference>
<sequence length="653" mass="74472">MMRFIKNPFILITLFAFLLQTALFIFFYALPDPLGLSMPEMFSGKMLWQFSMTYGAILVLSSLFAFAKAPRALSIFYVFYFFFAIVDYEVFRFTHQRLSYSYLRTYFHFSNISDSTTTSTLGGELGTYLYLAALFLTIAAAIAFCVFFTWRNRKLKRAGKSTKLVFSKKIPVTMCVSGLVLSVIPLILFLAGTRGEKIIPIINFPVDMRFTLGKHTITAPILHIAAEETFEFVRDNYKVTNELVSDLDAFLPKDFSANRENVEYPGYRKELTAPFKATHPYNIVFIFGESFKGRIFNQMLEGDTALAPNIWKLARGDYFKNGGGTLWFKNAFSGSYPTVRGTMATYLGFPSHPNRDLPSFYASNHFKGFPEYLVDYKRFYVTISNPIFDHTLPFVEKFYDDWKALEDPEIPGTMDSLGADNAIQTLEKLPADKNWLLLFNTIATHIPFRNYPESWAAKPDDDAMFRYRSALRYTDAQLGRFFSALAEREDFEKTVIILLGDHDTPVDSVDYHVPQPLGVAAARIFIGIFSPDSSLLNGLQVREDVASQLDIAPTILDLAQVRAPSHFWGYDLLSEMRPAEQPSLFYTQNAYYLGFRDSVLVGGLDNEDVYVGKHEEFVRTEDSTAKAWQKHAIGASKVLRSLLRNDKMQYLPH</sequence>
<dbReference type="Proteomes" id="UP000245523">
    <property type="component" value="Unassembled WGS sequence"/>
</dbReference>
<evidence type="ECO:0000256" key="3">
    <source>
        <dbReference type="ARBA" id="ARBA00022692"/>
    </source>
</evidence>
<dbReference type="Pfam" id="PF00884">
    <property type="entry name" value="Sulfatase"/>
    <property type="match status" value="1"/>
</dbReference>
<comment type="subcellular location">
    <subcellularLocation>
        <location evidence="1">Cell membrane</location>
        <topology evidence="1">Multi-pass membrane protein</topology>
    </subcellularLocation>
</comment>
<evidence type="ECO:0000256" key="1">
    <source>
        <dbReference type="ARBA" id="ARBA00004651"/>
    </source>
</evidence>
<feature type="transmembrane region" description="Helical" evidence="6">
    <location>
        <begin position="128"/>
        <end position="150"/>
    </location>
</feature>
<keyword evidence="5 6" id="KW-0472">Membrane</keyword>
<dbReference type="RefSeq" id="WP_233244566.1">
    <property type="nucleotide sequence ID" value="NZ_JAXEIU010000060.1"/>
</dbReference>
<keyword evidence="9" id="KW-1185">Reference proteome</keyword>
<feature type="transmembrane region" description="Helical" evidence="6">
    <location>
        <begin position="73"/>
        <end position="91"/>
    </location>
</feature>
<dbReference type="PANTHER" id="PTHR47371">
    <property type="entry name" value="LIPOTEICHOIC ACID SYNTHASE"/>
    <property type="match status" value="1"/>
</dbReference>
<evidence type="ECO:0000256" key="2">
    <source>
        <dbReference type="ARBA" id="ARBA00022475"/>
    </source>
</evidence>
<evidence type="ECO:0000256" key="4">
    <source>
        <dbReference type="ARBA" id="ARBA00022989"/>
    </source>
</evidence>
<feature type="transmembrane region" description="Helical" evidence="6">
    <location>
        <begin position="47"/>
        <end position="66"/>
    </location>
</feature>
<dbReference type="EMBL" id="QGHD01000010">
    <property type="protein sequence ID" value="PWL01851.1"/>
    <property type="molecule type" value="Genomic_DNA"/>
</dbReference>
<keyword evidence="3 6" id="KW-0812">Transmembrane</keyword>
<feature type="transmembrane region" description="Helical" evidence="6">
    <location>
        <begin position="170"/>
        <end position="191"/>
    </location>
</feature>
<reference evidence="8 9" key="1">
    <citation type="submission" date="2018-05" db="EMBL/GenBank/DDBJ databases">
        <title>Animal gut microbial communities from fecal samples from Wisconsin, USA.</title>
        <authorList>
            <person name="Neumann A."/>
        </authorList>
    </citation>
    <scope>NUCLEOTIDE SEQUENCE [LARGE SCALE GENOMIC DNA]</scope>
    <source>
        <strain evidence="8 9">UWS4</strain>
    </source>
</reference>
<dbReference type="PANTHER" id="PTHR47371:SF3">
    <property type="entry name" value="PHOSPHOGLYCEROL TRANSFERASE I"/>
    <property type="match status" value="1"/>
</dbReference>
<evidence type="ECO:0000259" key="7">
    <source>
        <dbReference type="Pfam" id="PF00884"/>
    </source>
</evidence>
<keyword evidence="4 6" id="KW-1133">Transmembrane helix</keyword>
<dbReference type="Gene3D" id="3.40.720.10">
    <property type="entry name" value="Alkaline Phosphatase, subunit A"/>
    <property type="match status" value="1"/>
</dbReference>
<evidence type="ECO:0000256" key="5">
    <source>
        <dbReference type="ARBA" id="ARBA00023136"/>
    </source>
</evidence>
<feature type="domain" description="Sulfatase N-terminal" evidence="7">
    <location>
        <begin position="282"/>
        <end position="560"/>
    </location>
</feature>
<name>A0ABX5LL40_9BACT</name>
<protein>
    <submittedName>
        <fullName evidence="8">Phosphoglycerol transferase MdoB-like AlkP superfamily enzyme</fullName>
    </submittedName>
</protein>
<evidence type="ECO:0000256" key="6">
    <source>
        <dbReference type="SAM" id="Phobius"/>
    </source>
</evidence>
<dbReference type="InterPro" id="IPR017850">
    <property type="entry name" value="Alkaline_phosphatase_core_sf"/>
</dbReference>
<keyword evidence="2" id="KW-1003">Cell membrane</keyword>